<evidence type="ECO:0000313" key="3">
    <source>
        <dbReference type="Proteomes" id="UP000283701"/>
    </source>
</evidence>
<dbReference type="Proteomes" id="UP000283701">
    <property type="component" value="Unassembled WGS sequence"/>
</dbReference>
<feature type="domain" description="DUF4007" evidence="1">
    <location>
        <begin position="5"/>
        <end position="291"/>
    </location>
</feature>
<accession>A0A3R6D9H2</accession>
<evidence type="ECO:0000313" key="2">
    <source>
        <dbReference type="EMBL" id="RHF83438.1"/>
    </source>
</evidence>
<reference evidence="2 3" key="1">
    <citation type="submission" date="2018-08" db="EMBL/GenBank/DDBJ databases">
        <title>A genome reference for cultivated species of the human gut microbiota.</title>
        <authorList>
            <person name="Zou Y."/>
            <person name="Xue W."/>
            <person name="Luo G."/>
        </authorList>
    </citation>
    <scope>NUCLEOTIDE SEQUENCE [LARGE SCALE GENOMIC DNA]</scope>
    <source>
        <strain evidence="2 3">AM23-23AC</strain>
    </source>
</reference>
<sequence>MAMRFRAHDTFFIRKGWLSKGMERIVAKPDLFVDKNENPMDILGIGTNMVKALRYWLQVVGLTEEPNTGRRVQTLTEFGQAVYDNDRYIEELGTLYLLQYQLAKRKIDATSWYFFFNEFSMSEFTKEEFVQEIQNYVSMSEGDTTVALRSLNDDFTCIVNTYLPRYKTNSDKISPENNIDCPFGELGLVDIANKKKRTFKKAIPSAKSFNPWVVLSVIQDQAQGRMEIGLNELLMRQCNIGKVFNLDAITMLDILHDIENMGMIKIIRTAGLDVIHLNQRLTFIECVERYYQSITEGE</sequence>
<protein>
    <submittedName>
        <fullName evidence="2">DUF4007 family protein</fullName>
    </submittedName>
</protein>
<dbReference type="Pfam" id="PF13182">
    <property type="entry name" value="DUF4007"/>
    <property type="match status" value="1"/>
</dbReference>
<dbReference type="InterPro" id="IPR025248">
    <property type="entry name" value="DUF4007"/>
</dbReference>
<gene>
    <name evidence="2" type="ORF">DW654_10345</name>
</gene>
<organism evidence="2 3">
    <name type="scientific">Roseburia inulinivorans</name>
    <dbReference type="NCBI Taxonomy" id="360807"/>
    <lineage>
        <taxon>Bacteria</taxon>
        <taxon>Bacillati</taxon>
        <taxon>Bacillota</taxon>
        <taxon>Clostridia</taxon>
        <taxon>Lachnospirales</taxon>
        <taxon>Lachnospiraceae</taxon>
        <taxon>Roseburia</taxon>
    </lineage>
</organism>
<dbReference type="AlphaFoldDB" id="A0A3R6D9H2"/>
<comment type="caution">
    <text evidence="2">The sequence shown here is derived from an EMBL/GenBank/DDBJ whole genome shotgun (WGS) entry which is preliminary data.</text>
</comment>
<proteinExistence type="predicted"/>
<evidence type="ECO:0000259" key="1">
    <source>
        <dbReference type="Pfam" id="PF13182"/>
    </source>
</evidence>
<dbReference type="EMBL" id="QRHP01000011">
    <property type="protein sequence ID" value="RHF83438.1"/>
    <property type="molecule type" value="Genomic_DNA"/>
</dbReference>
<dbReference type="RefSeq" id="WP_118203379.1">
    <property type="nucleotide sequence ID" value="NZ_QRHP01000011.1"/>
</dbReference>
<name>A0A3R6D9H2_9FIRM</name>